<name>A0A2P8DET6_9ACTN</name>
<dbReference type="InterPro" id="IPR014001">
    <property type="entry name" value="Helicase_ATP-bd"/>
</dbReference>
<evidence type="ECO:0000256" key="1">
    <source>
        <dbReference type="ARBA" id="ARBA00022741"/>
    </source>
</evidence>
<dbReference type="GO" id="GO:0036297">
    <property type="term" value="P:interstrand cross-link repair"/>
    <property type="evidence" value="ECO:0007669"/>
    <property type="project" value="TreeGrafter"/>
</dbReference>
<dbReference type="GO" id="GO:0005524">
    <property type="term" value="F:ATP binding"/>
    <property type="evidence" value="ECO:0007669"/>
    <property type="project" value="UniProtKB-KW"/>
</dbReference>
<organism evidence="6 7">
    <name type="scientific">Murinocardiopsis flavida</name>
    <dbReference type="NCBI Taxonomy" id="645275"/>
    <lineage>
        <taxon>Bacteria</taxon>
        <taxon>Bacillati</taxon>
        <taxon>Actinomycetota</taxon>
        <taxon>Actinomycetes</taxon>
        <taxon>Streptosporangiales</taxon>
        <taxon>Nocardiopsidaceae</taxon>
        <taxon>Murinocardiopsis</taxon>
    </lineage>
</organism>
<dbReference type="PANTHER" id="PTHR47957">
    <property type="entry name" value="ATP-DEPENDENT HELICASE HRQ1"/>
    <property type="match status" value="1"/>
</dbReference>
<dbReference type="Pfam" id="PF00271">
    <property type="entry name" value="Helicase_C"/>
    <property type="match status" value="1"/>
</dbReference>
<dbReference type="InterPro" id="IPR011545">
    <property type="entry name" value="DEAD/DEAH_box_helicase_dom"/>
</dbReference>
<protein>
    <submittedName>
        <fullName evidence="6">Uncharacterized protein DUF1998</fullName>
    </submittedName>
</protein>
<proteinExistence type="predicted"/>
<dbReference type="GO" id="GO:0006289">
    <property type="term" value="P:nucleotide-excision repair"/>
    <property type="evidence" value="ECO:0007669"/>
    <property type="project" value="TreeGrafter"/>
</dbReference>
<dbReference type="RefSeq" id="WP_106584654.1">
    <property type="nucleotide sequence ID" value="NZ_PYGA01000014.1"/>
</dbReference>
<dbReference type="PROSITE" id="PS51192">
    <property type="entry name" value="HELICASE_ATP_BIND_1"/>
    <property type="match status" value="1"/>
</dbReference>
<dbReference type="Pfam" id="PF00270">
    <property type="entry name" value="DEAD"/>
    <property type="match status" value="1"/>
</dbReference>
<evidence type="ECO:0000259" key="5">
    <source>
        <dbReference type="PROSITE" id="PS51194"/>
    </source>
</evidence>
<reference evidence="6 7" key="1">
    <citation type="submission" date="2018-03" db="EMBL/GenBank/DDBJ databases">
        <title>Genomic Encyclopedia of Archaeal and Bacterial Type Strains, Phase II (KMG-II): from individual species to whole genera.</title>
        <authorList>
            <person name="Goeker M."/>
        </authorList>
    </citation>
    <scope>NUCLEOTIDE SEQUENCE [LARGE SCALE GENOMIC DNA]</scope>
    <source>
        <strain evidence="6 7">DSM 45312</strain>
    </source>
</reference>
<evidence type="ECO:0000259" key="4">
    <source>
        <dbReference type="PROSITE" id="PS51192"/>
    </source>
</evidence>
<evidence type="ECO:0000256" key="3">
    <source>
        <dbReference type="SAM" id="MobiDB-lite"/>
    </source>
</evidence>
<feature type="region of interest" description="Disordered" evidence="3">
    <location>
        <begin position="2185"/>
        <end position="2221"/>
    </location>
</feature>
<evidence type="ECO:0000313" key="7">
    <source>
        <dbReference type="Proteomes" id="UP000240542"/>
    </source>
</evidence>
<dbReference type="OrthoDB" id="3197455at2"/>
<dbReference type="InterPro" id="IPR001650">
    <property type="entry name" value="Helicase_C-like"/>
</dbReference>
<dbReference type="GO" id="GO:0003676">
    <property type="term" value="F:nucleic acid binding"/>
    <property type="evidence" value="ECO:0007669"/>
    <property type="project" value="InterPro"/>
</dbReference>
<dbReference type="Pfam" id="PF09369">
    <property type="entry name" value="MZB"/>
    <property type="match status" value="1"/>
</dbReference>
<keyword evidence="2" id="KW-0067">ATP-binding</keyword>
<evidence type="ECO:0000256" key="2">
    <source>
        <dbReference type="ARBA" id="ARBA00022840"/>
    </source>
</evidence>
<feature type="domain" description="Helicase ATP-binding" evidence="4">
    <location>
        <begin position="88"/>
        <end position="288"/>
    </location>
</feature>
<feature type="domain" description="Helicase C-terminal" evidence="5">
    <location>
        <begin position="972"/>
        <end position="1133"/>
    </location>
</feature>
<dbReference type="GO" id="GO:0043138">
    <property type="term" value="F:3'-5' DNA helicase activity"/>
    <property type="evidence" value="ECO:0007669"/>
    <property type="project" value="TreeGrafter"/>
</dbReference>
<gene>
    <name evidence="6" type="ORF">CLV63_114168</name>
</gene>
<dbReference type="SMART" id="SM00490">
    <property type="entry name" value="HELICc"/>
    <property type="match status" value="1"/>
</dbReference>
<dbReference type="InterPro" id="IPR018973">
    <property type="entry name" value="MZB"/>
</dbReference>
<comment type="caution">
    <text evidence="6">The sequence shown here is derived from an EMBL/GenBank/DDBJ whole genome shotgun (WGS) entry which is preliminary data.</text>
</comment>
<dbReference type="SUPFAM" id="SSF52540">
    <property type="entry name" value="P-loop containing nucleoside triphosphate hydrolases"/>
    <property type="match status" value="2"/>
</dbReference>
<dbReference type="InterPro" id="IPR027417">
    <property type="entry name" value="P-loop_NTPase"/>
</dbReference>
<sequence>MRPTLAAEELRRNLTQYLTTTFALADEDTRAKLEEFLNDSGRGIFRGPYLRIRAPFRTEKGDWRRHLQWAPDGFTPYKHQAAAFARLSSLHGEPRPTLVTTGTGSGKTESFLLPVLDHCRRERNAGRSGVKAVLLYPMNALATDQAKRLDGHLTRDPALGQVSAGLYIGGAPGTKFDGIITQRARIRAERPDILITNYKMLDLLLQRPEDAALWEGADLRYVVIDEFHTYDGAQGTDVAMLLRRLASVAGRPEPGRPLNGICPVATSATLGQGGDDAQSTERMLEVARQVFGMPFDADAVVGEDRQDVKEFLADELDYELDVTPEELAALPDPTAHPEAIDDVMEAVVKRRGLTPAELGAQVRRHLLTSAVLRALGGQVADAAAVIQELPANGAGAAWGRALTRDPAGAAEALSRFVALLSIARDPGDPSRPLLHIENHLWVRTVSRLLRVVSTAPDFAWHSDLAADHDDPAGPAHAEAAEPHDARAGRLPSIYCRHCGRSGWAAISPESDPQALDTDPLRIYRTAVGPDKDRVRAFIAALPAEAAAPTGSGPAVLVLSADGGHVRPLSPAEDLDADRAPAAGRVLVLGSLTDDRAAENDVCPACGMEQGIRFLGSGLAALAAVTVTQLITGDELADDQSKTLLFSDSVQDAAHRAGFVADRSYTFSVRALITERLRARAADGGPVLLNDLIADVVQEAGRERNLAAVVPPDLHGIEGVDDLLSGRIGGRKRAWTLVGERLAFSAVMEFGLRSRLGRTLELTRTAAAEAVLEDPDRAADLVADLHRRTVHDLPDGPGPDRARYRAYIRGLLERIRLRGGIKHDWLSGYLKDGGARRWLVWGGRPVGMPAFPEGLSAPKFVLDKAKSRTDFDVATRKDSWQQDWTTRCLGIGRDDAGEFLARLLPLLAHEGVLASRPVGDGSGRVYGLLPGHIRIHLLDDADANLAGVSCDSCSWLQTVPHGLIGDWAGAPCPSYRCGGRLRAAVGGDGGPVADRAGRDYRADYYRRLYREAGVFRVVTAEHTGMLTREQRESVEKGFATPTRYTDPNVLSCTPTLELGIDIGDLSAVVLASLPPGPANYVQRVGRAGRSTGNAFLVTLVDRDPRSLYYLTDPTQMIAGRITPPGAYLSAVELLRRQYLAHLLDLVARGALPDVLPLPRLASALFGETGWLPLFAEAAERDGAVLVERFLGLFGSDQADDVGAEAAAELRAFAVSGITPLAGAAQQRWDDAMADLNDRRSAIDAAIEPLKLADTDPEQGRESRQLRAELRAVLRHMSDLVHASAHGTLVEFGMLPNYSLIDAAVTLEATLTRTEERETADGSVVRDYSNAVVDYQRSARAALTELAPGNFFYVNSYRHSVKGLDIGTPQRPAWEWWRVCPECGFVRTGAARDDTSACDRCGTDIADRDYLHRVLAPRKVMSWDKREDAHISDDTDNRQRRYYTVQVAVDIDPAQITSAWRHTGQTFGVEFARNVMVRSFNLGASRDTRGGPGFAGEDATLNPFVVCTHCGGVALRGRGTEADEQQSLLDSLGGRRGPDHHRLWCPKRRSGRPADHIDLITVHELRTEAVRILLPLATTAVPERLASFAAALRLGIAARYGGSPDHLDVVKATMPDPGTGRRRQFLVLHDTLPGGTGYLDRLRAPEEFRSVLAAARDSVEGCDCVRERRPACHKCLLRHVRDDSEYALISRADALDLLNLLLGPEGSGAWETAPIGATDAIGLESQVESELEARFHDALLVWARDPQNGVAVEAGPRVAGHRSLDLRVPGPHGVCHWQVTLQHTIEGSRPDVHFRRLDSDPAEVAVFLDGYRYHAAPGDKNRIASDAAKRARIRAHGPLVFQLTWDDVDAWDGRKEEPKNGVWPPYKGNAQAEARRFFARFHGGDAKELDRTVWANPVAMLLAYLGDPDPDRWSKRVTGALTGVLTEAVKVADVAAAGVPGAVRAVLAGDPAPSAPKGPISVLRGADTAGCTLCLVLVPVDGRPELSAIALLDDADTVIAADEDAHRRRWASWLYWGNLLQYIGAAGGEGFQLAASDLAAFRPEVLAAAGGEGMFTAVGRVPADPETGEILVGATVDTSADGLDIVVDPGYTHTTGEEAADIRPEAPADPGWSAVLRYLADDEPGLAELAADLVRIGAPVPEDGYELGDDGWPAELAWPDARIAVVLAHDPHKSEDIEAADRDRAYAAAGWDARPAAQWAPEDLLSRIRPDPPEDDQNGDGAE</sequence>
<dbReference type="EMBL" id="PYGA01000014">
    <property type="protein sequence ID" value="PSK95735.1"/>
    <property type="molecule type" value="Genomic_DNA"/>
</dbReference>
<dbReference type="PANTHER" id="PTHR47957:SF3">
    <property type="entry name" value="ATP-DEPENDENT HELICASE HRQ1"/>
    <property type="match status" value="1"/>
</dbReference>
<dbReference type="PROSITE" id="PS51194">
    <property type="entry name" value="HELICASE_CTER"/>
    <property type="match status" value="1"/>
</dbReference>
<dbReference type="SMART" id="SM00487">
    <property type="entry name" value="DEXDc"/>
    <property type="match status" value="1"/>
</dbReference>
<accession>A0A2P8DET6</accession>
<dbReference type="Gene3D" id="3.40.50.300">
    <property type="entry name" value="P-loop containing nucleotide triphosphate hydrolases"/>
    <property type="match status" value="2"/>
</dbReference>
<feature type="compositionally biased region" description="Low complexity" evidence="3">
    <location>
        <begin position="2185"/>
        <end position="2198"/>
    </location>
</feature>
<feature type="compositionally biased region" description="Acidic residues" evidence="3">
    <location>
        <begin position="2211"/>
        <end position="2221"/>
    </location>
</feature>
<keyword evidence="1" id="KW-0547">Nucleotide-binding</keyword>
<dbReference type="Proteomes" id="UP000240542">
    <property type="component" value="Unassembled WGS sequence"/>
</dbReference>
<keyword evidence="7" id="KW-1185">Reference proteome</keyword>
<evidence type="ECO:0000313" key="6">
    <source>
        <dbReference type="EMBL" id="PSK95735.1"/>
    </source>
</evidence>